<accession>A0ABR2ZNA5</accession>
<protein>
    <recommendedName>
        <fullName evidence="3">Ribonucleotide reductase large subunit C-terminal domain-containing protein</fullName>
    </recommendedName>
</protein>
<evidence type="ECO:0000256" key="1">
    <source>
        <dbReference type="ARBA" id="ARBA00010406"/>
    </source>
</evidence>
<reference evidence="4 5" key="1">
    <citation type="submission" date="2024-05" db="EMBL/GenBank/DDBJ databases">
        <title>A draft genome resource for the thread blight pathogen Marasmius tenuissimus strain MS-2.</title>
        <authorList>
            <person name="Yulfo-Soto G.E."/>
            <person name="Baruah I.K."/>
            <person name="Amoako-Attah I."/>
            <person name="Bukari Y."/>
            <person name="Meinhardt L.W."/>
            <person name="Bailey B.A."/>
            <person name="Cohen S.P."/>
        </authorList>
    </citation>
    <scope>NUCLEOTIDE SEQUENCE [LARGE SCALE GENOMIC DNA]</scope>
    <source>
        <strain evidence="4 5">MS-2</strain>
    </source>
</reference>
<dbReference type="PANTHER" id="PTHR11573">
    <property type="entry name" value="RIBONUCLEOSIDE-DIPHOSPHATE REDUCTASE LARGE CHAIN"/>
    <property type="match status" value="1"/>
</dbReference>
<comment type="caution">
    <text evidence="4">The sequence shown here is derived from an EMBL/GenBank/DDBJ whole genome shotgun (WGS) entry which is preliminary data.</text>
</comment>
<proteinExistence type="inferred from homology"/>
<dbReference type="InterPro" id="IPR000788">
    <property type="entry name" value="RNR_lg_C"/>
</dbReference>
<evidence type="ECO:0000259" key="3">
    <source>
        <dbReference type="Pfam" id="PF02867"/>
    </source>
</evidence>
<dbReference type="SUPFAM" id="SSF51998">
    <property type="entry name" value="PFL-like glycyl radical enzymes"/>
    <property type="match status" value="1"/>
</dbReference>
<dbReference type="EMBL" id="JBBXMP010000111">
    <property type="protein sequence ID" value="KAL0062208.1"/>
    <property type="molecule type" value="Genomic_DNA"/>
</dbReference>
<organism evidence="4 5">
    <name type="scientific">Marasmius tenuissimus</name>
    <dbReference type="NCBI Taxonomy" id="585030"/>
    <lineage>
        <taxon>Eukaryota</taxon>
        <taxon>Fungi</taxon>
        <taxon>Dikarya</taxon>
        <taxon>Basidiomycota</taxon>
        <taxon>Agaricomycotina</taxon>
        <taxon>Agaricomycetes</taxon>
        <taxon>Agaricomycetidae</taxon>
        <taxon>Agaricales</taxon>
        <taxon>Marasmiineae</taxon>
        <taxon>Marasmiaceae</taxon>
        <taxon>Marasmius</taxon>
    </lineage>
</organism>
<evidence type="ECO:0000256" key="2">
    <source>
        <dbReference type="SAM" id="MobiDB-lite"/>
    </source>
</evidence>
<dbReference type="Gene3D" id="3.20.70.20">
    <property type="match status" value="1"/>
</dbReference>
<feature type="compositionally biased region" description="Polar residues" evidence="2">
    <location>
        <begin position="126"/>
        <end position="136"/>
    </location>
</feature>
<evidence type="ECO:0000313" key="4">
    <source>
        <dbReference type="EMBL" id="KAL0062208.1"/>
    </source>
</evidence>
<feature type="region of interest" description="Disordered" evidence="2">
    <location>
        <begin position="116"/>
        <end position="136"/>
    </location>
</feature>
<name>A0ABR2ZNA5_9AGAR</name>
<feature type="domain" description="Ribonucleotide reductase large subunit C-terminal" evidence="3">
    <location>
        <begin position="17"/>
        <end position="91"/>
    </location>
</feature>
<evidence type="ECO:0000313" key="5">
    <source>
        <dbReference type="Proteomes" id="UP001437256"/>
    </source>
</evidence>
<gene>
    <name evidence="4" type="ORF">AAF712_010890</name>
</gene>
<dbReference type="InterPro" id="IPR039718">
    <property type="entry name" value="Rrm1"/>
</dbReference>
<dbReference type="Pfam" id="PF02867">
    <property type="entry name" value="Ribonuc_red_lgC"/>
    <property type="match status" value="1"/>
</dbReference>
<sequence length="136" mass="15156">MKNIVIAHMYSGSDSGFVQNIPNIPHNIKVIHAICKTVWEISQVLDFATDRGTFIYQSQSLNVHPTAPTIGQLTSIHFYAWKKGLETGMYYLRTRPAAQAIQFTADQSVLKVAKGQQGKAGMEKQPPTTTVRLPRL</sequence>
<dbReference type="PANTHER" id="PTHR11573:SF6">
    <property type="entry name" value="RIBONUCLEOSIDE-DIPHOSPHATE REDUCTASE LARGE SUBUNIT"/>
    <property type="match status" value="1"/>
</dbReference>
<comment type="similarity">
    <text evidence="1">Belongs to the ribonucleoside diphosphate reductase large chain family.</text>
</comment>
<keyword evidence="5" id="KW-1185">Reference proteome</keyword>
<dbReference type="Proteomes" id="UP001437256">
    <property type="component" value="Unassembled WGS sequence"/>
</dbReference>